<evidence type="ECO:0000313" key="3">
    <source>
        <dbReference type="Proteomes" id="UP000838756"/>
    </source>
</evidence>
<dbReference type="Gene3D" id="3.40.720.10">
    <property type="entry name" value="Alkaline Phosphatase, subunit A"/>
    <property type="match status" value="1"/>
</dbReference>
<dbReference type="PANTHER" id="PTHR10974">
    <property type="entry name" value="FI08016P-RELATED"/>
    <property type="match status" value="1"/>
</dbReference>
<dbReference type="SUPFAM" id="SSF53649">
    <property type="entry name" value="Alkaline phosphatase-like"/>
    <property type="match status" value="1"/>
</dbReference>
<dbReference type="FunFam" id="3.40.720.10:FF:000017">
    <property type="entry name" value="Predicted protein"/>
    <property type="match status" value="1"/>
</dbReference>
<reference evidence="2" key="1">
    <citation type="submission" date="2022-03" db="EMBL/GenBank/DDBJ databases">
        <authorList>
            <person name="Lindestad O."/>
        </authorList>
    </citation>
    <scope>NUCLEOTIDE SEQUENCE</scope>
</reference>
<feature type="transmembrane region" description="Helical" evidence="1">
    <location>
        <begin position="41"/>
        <end position="61"/>
    </location>
</feature>
<keyword evidence="1" id="KW-0472">Membrane</keyword>
<dbReference type="EMBL" id="CAKXAJ010024779">
    <property type="protein sequence ID" value="CAH2230195.1"/>
    <property type="molecule type" value="Genomic_DNA"/>
</dbReference>
<dbReference type="InterPro" id="IPR017850">
    <property type="entry name" value="Alkaline_phosphatase_core_sf"/>
</dbReference>
<dbReference type="PANTHER" id="PTHR10974:SF9">
    <property type="entry name" value="DUF229 DOMAIN CONTAINING PROTEIN-RELATED"/>
    <property type="match status" value="1"/>
</dbReference>
<protein>
    <submittedName>
        <fullName evidence="2">Jg20672 protein</fullName>
    </submittedName>
</protein>
<organism evidence="2 3">
    <name type="scientific">Pararge aegeria aegeria</name>
    <dbReference type="NCBI Taxonomy" id="348720"/>
    <lineage>
        <taxon>Eukaryota</taxon>
        <taxon>Metazoa</taxon>
        <taxon>Ecdysozoa</taxon>
        <taxon>Arthropoda</taxon>
        <taxon>Hexapoda</taxon>
        <taxon>Insecta</taxon>
        <taxon>Pterygota</taxon>
        <taxon>Neoptera</taxon>
        <taxon>Endopterygota</taxon>
        <taxon>Lepidoptera</taxon>
        <taxon>Glossata</taxon>
        <taxon>Ditrysia</taxon>
        <taxon>Papilionoidea</taxon>
        <taxon>Nymphalidae</taxon>
        <taxon>Satyrinae</taxon>
        <taxon>Satyrini</taxon>
        <taxon>Parargina</taxon>
        <taxon>Pararge</taxon>
    </lineage>
</organism>
<comment type="caution">
    <text evidence="2">The sequence shown here is derived from an EMBL/GenBank/DDBJ whole genome shotgun (WGS) entry which is preliminary data.</text>
</comment>
<keyword evidence="1" id="KW-1133">Transmembrane helix</keyword>
<sequence>MQLNAEDNAFSSIALEAQETTIILSRLKSLRRKLNMNAVKITLWMVTVSLSIFVLIIYHLYHFSFARNHHNTNKIYQQLPSSTKRNFDTPMRHIPLDEIYKDIRLHDQDLSLEFEETRRVKYTINTPGCRIPHAVVNYKKKQNKRKSGFCGYRAIYFEREGVDKLRAVINEKALRKYLIRSKSYHCCYRFFQRSTRPGFEHRTLRFSKCKNLQHKETIVLEQDFINVQCFENTARNQTHRIYDDVYAFCKRIKLRNETRCGTKYNVLLLGMDSMSLSRFAQTMSKTAKFVDSKFWPNYRGYHKVGDNTFPNLMASLTGLNISTIVKSCSGRMDQCNDKLIWSIFKSSGYVTAYGEDHLRLPDIFSKDFIYRQSPTDHYIRPFFLKEENEINNHSLLCAGKISAGQQLLDYAMNFVLTYRDDPFFGFFWMNSFSHNMNNHPEDADQMFESFLSRLTYSRAFDKTFIIFLSDHGIRFGENRLLVESYYDDRMPLLYIWPPRKFKMNHPSKLKALIKNQFRLITPYDLYKTLLEINELSQCDASQCDVEKDTSIPKHQSIFSVISPNRTCQDVGIHDKWCSCHNLYPLDAEDAEGIRSVNFAVSHIQSVRKNIKTKRCWSCAHLSLKNVSRIHFYYDKDKVNLYFVVAFSMSPINIFYEATVLHKDTEMNLVGSVSIISPYKGFGDCTIKHKDRIYCVCQKYNDCGT</sequence>
<dbReference type="AlphaFoldDB" id="A0A8S4R7A6"/>
<proteinExistence type="predicted"/>
<gene>
    <name evidence="2" type="primary">jg20672</name>
    <name evidence="2" type="ORF">PAEG_LOCUS9450</name>
</gene>
<keyword evidence="1" id="KW-0812">Transmembrane</keyword>
<dbReference type="Pfam" id="PF02995">
    <property type="entry name" value="DUF229"/>
    <property type="match status" value="1"/>
</dbReference>
<dbReference type="InterPro" id="IPR004245">
    <property type="entry name" value="DUF229"/>
</dbReference>
<dbReference type="GO" id="GO:0005615">
    <property type="term" value="C:extracellular space"/>
    <property type="evidence" value="ECO:0007669"/>
    <property type="project" value="TreeGrafter"/>
</dbReference>
<evidence type="ECO:0000256" key="1">
    <source>
        <dbReference type="SAM" id="Phobius"/>
    </source>
</evidence>
<dbReference type="CDD" id="cd16021">
    <property type="entry name" value="ALP_like"/>
    <property type="match status" value="1"/>
</dbReference>
<dbReference type="OrthoDB" id="413313at2759"/>
<name>A0A8S4R7A6_9NEOP</name>
<accession>A0A8S4R7A6</accession>
<keyword evidence="3" id="KW-1185">Reference proteome</keyword>
<dbReference type="Proteomes" id="UP000838756">
    <property type="component" value="Unassembled WGS sequence"/>
</dbReference>
<evidence type="ECO:0000313" key="2">
    <source>
        <dbReference type="EMBL" id="CAH2230195.1"/>
    </source>
</evidence>